<sequence length="63" mass="7407">MVPKKHGSWRLCGDYRKLNSQTVSDKYPIPHIHDFTHALDGNNFYYFRFRTSISSNSDGTRRS</sequence>
<dbReference type="InterPro" id="IPR053134">
    <property type="entry name" value="RNA-dir_DNA_polymerase"/>
</dbReference>
<keyword evidence="2" id="KW-1185">Reference proteome</keyword>
<dbReference type="AlphaFoldDB" id="A0A0M9ADQ2"/>
<dbReference type="Proteomes" id="UP000053105">
    <property type="component" value="Unassembled WGS sequence"/>
</dbReference>
<gene>
    <name evidence="1" type="ORF">WN51_00121</name>
</gene>
<dbReference type="EMBL" id="KQ435689">
    <property type="protein sequence ID" value="KOX81213.1"/>
    <property type="molecule type" value="Genomic_DNA"/>
</dbReference>
<dbReference type="PANTHER" id="PTHR24559">
    <property type="entry name" value="TRANSPOSON TY3-I GAG-POL POLYPROTEIN"/>
    <property type="match status" value="1"/>
</dbReference>
<evidence type="ECO:0000313" key="1">
    <source>
        <dbReference type="EMBL" id="KOX81213.1"/>
    </source>
</evidence>
<proteinExistence type="predicted"/>
<reference evidence="1 2" key="1">
    <citation type="submission" date="2015-07" db="EMBL/GenBank/DDBJ databases">
        <title>The genome of Melipona quadrifasciata.</title>
        <authorList>
            <person name="Pan H."/>
            <person name="Kapheim K."/>
        </authorList>
    </citation>
    <scope>NUCLEOTIDE SEQUENCE [LARGE SCALE GENOMIC DNA]</scope>
    <source>
        <strain evidence="1">0111107301</strain>
        <tissue evidence="1">Whole body</tissue>
    </source>
</reference>
<protein>
    <submittedName>
        <fullName evidence="1">Uncharacterized protein</fullName>
    </submittedName>
</protein>
<dbReference type="STRING" id="166423.A0A0M9ADQ2"/>
<evidence type="ECO:0000313" key="2">
    <source>
        <dbReference type="Proteomes" id="UP000053105"/>
    </source>
</evidence>
<dbReference type="InterPro" id="IPR043502">
    <property type="entry name" value="DNA/RNA_pol_sf"/>
</dbReference>
<name>A0A0M9ADQ2_9HYME</name>
<dbReference type="OrthoDB" id="7698356at2759"/>
<dbReference type="GO" id="GO:0071897">
    <property type="term" value="P:DNA biosynthetic process"/>
    <property type="evidence" value="ECO:0007669"/>
    <property type="project" value="UniProtKB-ARBA"/>
</dbReference>
<dbReference type="Gene3D" id="3.10.10.10">
    <property type="entry name" value="HIV Type 1 Reverse Transcriptase, subunit A, domain 1"/>
    <property type="match status" value="1"/>
</dbReference>
<accession>A0A0M9ADQ2</accession>
<dbReference type="SUPFAM" id="SSF56672">
    <property type="entry name" value="DNA/RNA polymerases"/>
    <property type="match status" value="1"/>
</dbReference>
<dbReference type="PANTHER" id="PTHR24559:SF444">
    <property type="entry name" value="REVERSE TRANSCRIPTASE DOMAIN-CONTAINING PROTEIN"/>
    <property type="match status" value="1"/>
</dbReference>
<organism evidence="1 2">
    <name type="scientific">Melipona quadrifasciata</name>
    <dbReference type="NCBI Taxonomy" id="166423"/>
    <lineage>
        <taxon>Eukaryota</taxon>
        <taxon>Metazoa</taxon>
        <taxon>Ecdysozoa</taxon>
        <taxon>Arthropoda</taxon>
        <taxon>Hexapoda</taxon>
        <taxon>Insecta</taxon>
        <taxon>Pterygota</taxon>
        <taxon>Neoptera</taxon>
        <taxon>Endopterygota</taxon>
        <taxon>Hymenoptera</taxon>
        <taxon>Apocrita</taxon>
        <taxon>Aculeata</taxon>
        <taxon>Apoidea</taxon>
        <taxon>Anthophila</taxon>
        <taxon>Apidae</taxon>
        <taxon>Melipona</taxon>
    </lineage>
</organism>